<comment type="caution">
    <text evidence="2">The sequence shown here is derived from an EMBL/GenBank/DDBJ whole genome shotgun (WGS) entry which is preliminary data.</text>
</comment>
<organism evidence="2 3">
    <name type="scientific">Virgisporangium aurantiacum</name>
    <dbReference type="NCBI Taxonomy" id="175570"/>
    <lineage>
        <taxon>Bacteria</taxon>
        <taxon>Bacillati</taxon>
        <taxon>Actinomycetota</taxon>
        <taxon>Actinomycetes</taxon>
        <taxon>Micromonosporales</taxon>
        <taxon>Micromonosporaceae</taxon>
        <taxon>Virgisporangium</taxon>
    </lineage>
</organism>
<feature type="compositionally biased region" description="Basic and acidic residues" evidence="1">
    <location>
        <begin position="76"/>
        <end position="86"/>
    </location>
</feature>
<feature type="compositionally biased region" description="Low complexity" evidence="1">
    <location>
        <begin position="62"/>
        <end position="72"/>
    </location>
</feature>
<proteinExistence type="predicted"/>
<accession>A0A8J4E6W8</accession>
<protein>
    <submittedName>
        <fullName evidence="2">Uncharacterized protein</fullName>
    </submittedName>
</protein>
<evidence type="ECO:0000256" key="1">
    <source>
        <dbReference type="SAM" id="MobiDB-lite"/>
    </source>
</evidence>
<keyword evidence="3" id="KW-1185">Reference proteome</keyword>
<dbReference type="EMBL" id="BOPG01000104">
    <property type="protein sequence ID" value="GIJ63896.1"/>
    <property type="molecule type" value="Genomic_DNA"/>
</dbReference>
<dbReference type="AlphaFoldDB" id="A0A8J4E6W8"/>
<evidence type="ECO:0000313" key="2">
    <source>
        <dbReference type="EMBL" id="GIJ63896.1"/>
    </source>
</evidence>
<evidence type="ECO:0000313" key="3">
    <source>
        <dbReference type="Proteomes" id="UP000612585"/>
    </source>
</evidence>
<feature type="region of interest" description="Disordered" evidence="1">
    <location>
        <begin position="57"/>
        <end position="123"/>
    </location>
</feature>
<name>A0A8J4E6W8_9ACTN</name>
<dbReference type="Proteomes" id="UP000612585">
    <property type="component" value="Unassembled WGS sequence"/>
</dbReference>
<feature type="compositionally biased region" description="Basic and acidic residues" evidence="1">
    <location>
        <begin position="94"/>
        <end position="105"/>
    </location>
</feature>
<gene>
    <name evidence="2" type="ORF">Vau01_114120</name>
</gene>
<reference evidence="2" key="1">
    <citation type="submission" date="2021-01" db="EMBL/GenBank/DDBJ databases">
        <title>Whole genome shotgun sequence of Virgisporangium aurantiacum NBRC 16421.</title>
        <authorList>
            <person name="Komaki H."/>
            <person name="Tamura T."/>
        </authorList>
    </citation>
    <scope>NUCLEOTIDE SEQUENCE</scope>
    <source>
        <strain evidence="2">NBRC 16421</strain>
    </source>
</reference>
<sequence length="216" mass="23728">MIITLGFTESDRDAGYVSFSAGYRADARQQVVTIMLEGDGSQYDAEQWAEAAFVASNHPGEAPTGPARTIPARPRRTGDRPTSEPVRRRHGHRARPDVGLRERRLATRRPAAGRHPVTGPQRPAIPARLAARPVDPRRGLPIPYVNEHDDGTVDFAVINGGRVLEWVRGRLCGLCGQRQEFLVAFVGGPGGFHQRLYTDPPSHVTVLGQLWTCART</sequence>